<name>A0ACB5UAE6_AMBMO</name>
<dbReference type="Proteomes" id="UP001165064">
    <property type="component" value="Unassembled WGS sequence"/>
</dbReference>
<keyword evidence="2" id="KW-1185">Reference proteome</keyword>
<organism evidence="1 2">
    <name type="scientific">Ambrosiozyma monospora</name>
    <name type="common">Yeast</name>
    <name type="synonym">Endomycopsis monosporus</name>
    <dbReference type="NCBI Taxonomy" id="43982"/>
    <lineage>
        <taxon>Eukaryota</taxon>
        <taxon>Fungi</taxon>
        <taxon>Dikarya</taxon>
        <taxon>Ascomycota</taxon>
        <taxon>Saccharomycotina</taxon>
        <taxon>Pichiomycetes</taxon>
        <taxon>Pichiales</taxon>
        <taxon>Pichiaceae</taxon>
        <taxon>Ambrosiozyma</taxon>
    </lineage>
</organism>
<protein>
    <submittedName>
        <fullName evidence="1">Unnamed protein product</fullName>
    </submittedName>
</protein>
<comment type="caution">
    <text evidence="1">The sequence shown here is derived from an EMBL/GenBank/DDBJ whole genome shotgun (WGS) entry which is preliminary data.</text>
</comment>
<dbReference type="EMBL" id="BSXS01015272">
    <property type="protein sequence ID" value="GMF06550.1"/>
    <property type="molecule type" value="Genomic_DNA"/>
</dbReference>
<evidence type="ECO:0000313" key="1">
    <source>
        <dbReference type="EMBL" id="GMF06550.1"/>
    </source>
</evidence>
<gene>
    <name evidence="1" type="ORF">Amon02_001272400</name>
</gene>
<accession>A0ACB5UAE6</accession>
<proteinExistence type="predicted"/>
<reference evidence="1" key="1">
    <citation type="submission" date="2023-04" db="EMBL/GenBank/DDBJ databases">
        <title>Ambrosiozyma monospora NBRC 10751.</title>
        <authorList>
            <person name="Ichikawa N."/>
            <person name="Sato H."/>
            <person name="Tonouchi N."/>
        </authorList>
    </citation>
    <scope>NUCLEOTIDE SEQUENCE</scope>
    <source>
        <strain evidence="1">NBRC 10751</strain>
    </source>
</reference>
<evidence type="ECO:0000313" key="2">
    <source>
        <dbReference type="Proteomes" id="UP001165064"/>
    </source>
</evidence>
<sequence length="98" mass="10702">MFCMYSLPLLSCSSDNNVFLKSDNKADPQPEFLFIEFNNNRNPPISRSEELTVSPFAVAADNFLTISGNSSDDTIGDCIGLIIVITSARSKSFNNSEG</sequence>